<dbReference type="EMBL" id="CM044706">
    <property type="protein sequence ID" value="KAI5660321.1"/>
    <property type="molecule type" value="Genomic_DNA"/>
</dbReference>
<accession>A0ACC0AI90</accession>
<comment type="caution">
    <text evidence="1">The sequence shown here is derived from an EMBL/GenBank/DDBJ whole genome shotgun (WGS) entry which is preliminary data.</text>
</comment>
<gene>
    <name evidence="1" type="ORF">M9H77_29114</name>
</gene>
<proteinExistence type="predicted"/>
<name>A0ACC0AI90_CATRO</name>
<keyword evidence="2" id="KW-1185">Reference proteome</keyword>
<evidence type="ECO:0000313" key="2">
    <source>
        <dbReference type="Proteomes" id="UP001060085"/>
    </source>
</evidence>
<dbReference type="Proteomes" id="UP001060085">
    <property type="component" value="Linkage Group LG06"/>
</dbReference>
<organism evidence="1 2">
    <name type="scientific">Catharanthus roseus</name>
    <name type="common">Madagascar periwinkle</name>
    <name type="synonym">Vinca rosea</name>
    <dbReference type="NCBI Taxonomy" id="4058"/>
    <lineage>
        <taxon>Eukaryota</taxon>
        <taxon>Viridiplantae</taxon>
        <taxon>Streptophyta</taxon>
        <taxon>Embryophyta</taxon>
        <taxon>Tracheophyta</taxon>
        <taxon>Spermatophyta</taxon>
        <taxon>Magnoliopsida</taxon>
        <taxon>eudicotyledons</taxon>
        <taxon>Gunneridae</taxon>
        <taxon>Pentapetalae</taxon>
        <taxon>asterids</taxon>
        <taxon>lamiids</taxon>
        <taxon>Gentianales</taxon>
        <taxon>Apocynaceae</taxon>
        <taxon>Rauvolfioideae</taxon>
        <taxon>Vinceae</taxon>
        <taxon>Catharanthinae</taxon>
        <taxon>Catharanthus</taxon>
    </lineage>
</organism>
<protein>
    <submittedName>
        <fullName evidence="1">Uncharacterized protein</fullName>
    </submittedName>
</protein>
<reference evidence="2" key="1">
    <citation type="journal article" date="2023" name="Nat. Plants">
        <title>Single-cell RNA sequencing provides a high-resolution roadmap for understanding the multicellular compartmentation of specialized metabolism.</title>
        <authorList>
            <person name="Sun S."/>
            <person name="Shen X."/>
            <person name="Li Y."/>
            <person name="Li Y."/>
            <person name="Wang S."/>
            <person name="Li R."/>
            <person name="Zhang H."/>
            <person name="Shen G."/>
            <person name="Guo B."/>
            <person name="Wei J."/>
            <person name="Xu J."/>
            <person name="St-Pierre B."/>
            <person name="Chen S."/>
            <person name="Sun C."/>
        </authorList>
    </citation>
    <scope>NUCLEOTIDE SEQUENCE [LARGE SCALE GENOMIC DNA]</scope>
</reference>
<evidence type="ECO:0000313" key="1">
    <source>
        <dbReference type="EMBL" id="KAI5660321.1"/>
    </source>
</evidence>
<sequence length="1017" mass="114325">MARKFCFQVCFLVIFVGFLCVESKYMVYNTDAKIVPGKLNVHLVPHTHDDVGWLKTVDQYYVGSNNSIQGACVQNVLDSLIPTLLADKNRKFIYVEQAFFQRWWRDQSPAMHNTVRQLVNAGQLEFINGGWCMHDEAATHYIDMIDQTTLGHRYIKEEFNVTPRIGWQIDPFGHSAVQAYLLGAEVGFDSLFFGRIDYQDRQKRKNEKSLEVIWQGSKTFGSSSQIFAGAFPENYEPPSGFYFEVNDASDIVQDDTDLFDYNVQERVNDFVAAALAQANITRTNHVMWTMGTDFKYQYAHTWFRNMDKLIHYVNEDGRVNALYSTPSIYTDAKYATGESWPLKTDDYFPYADRLNAYWTGYFTSRPGIKGYVRALSGYYLAARQLEFFKGRDEAGPTTYALGDALGIAQHHDAVSGTEQQHVANDYAKRLSIGYKKAEKVVAASLACMAESASKSGCKNVATNFEQCPLLNISYCPATEVNLSHGKKLVVVVYNSLGWKRTDIVKIPVISEDVNVQDSSGKEIESQILPVLDTSMALRKFYAAAHAGKSPSSGPLYSLAFKAEVPPLGFNTYIITSGKPAAFASVKKSFYNSDGSQSDVITIGPGNLKLIYSEGKLTQYINSRNSVNSSLEQSYSYYSGDDGSKDKAPVQAQASGAYVFRPNGTFSLESQWKIPLTVLRGPLFDEAHQIINSWIYQVTRVYKEKEHAEVEFIVGPIPIDDGIGKELVTQLKTTIDSNRTFYTDSNGRDFLKRVRDYRADWNLQVHQPVAGNYYPVNLGMYIKDKSSEFSLLVDRSVGGSSISDGELEVMLHRRLLKDDGRGVAEALNETVCISDGCAGLTVQGKFYLRIDPLGEGAKWRRSFGQEIYSPLLLAFTEQVEHKGEVFQVPTFTGIDPSYSLPENVILLTLEELANGKVLLRLAHLYELGEDKDLSVKANVELKRLFPDKKIINVKEMSLTANQEREEMEKKRLVWKVKGASDDDKVHDVLKGGPVDPSKLIVELSPMEIRTFILEFGEK</sequence>